<dbReference type="GO" id="GO:0005634">
    <property type="term" value="C:nucleus"/>
    <property type="evidence" value="ECO:0007669"/>
    <property type="project" value="InterPro"/>
</dbReference>
<dbReference type="PANTHER" id="PTHR14710">
    <property type="entry name" value="GEM-ASSOCIATED PROTEIN 6"/>
    <property type="match status" value="1"/>
</dbReference>
<dbReference type="AlphaFoldDB" id="V5HLZ1"/>
<dbReference type="GO" id="GO:0000387">
    <property type="term" value="P:spliceosomal snRNP assembly"/>
    <property type="evidence" value="ECO:0007669"/>
    <property type="project" value="TreeGrafter"/>
</dbReference>
<dbReference type="Pfam" id="PF20417">
    <property type="entry name" value="Gemin6_C"/>
    <property type="match status" value="1"/>
</dbReference>
<sequence length="170" mass="18980">NDPVLFRSYVQKLVRVETVNGKVFAGYVKTVDLVSESVVLVLFEDAKPKTVNVIMGHAIKSITVVEDATAEERQQIEQLFVPPREKLSPQQLKTRKENLRSWLQIGRVPVQECTEDPNVLVISNAVRLVPPYGADDCYCTNPIVLGKVRGLICSMPADVQSWTSPYQPVS</sequence>
<dbReference type="PROSITE" id="PS52001">
    <property type="entry name" value="AD"/>
    <property type="match status" value="1"/>
</dbReference>
<dbReference type="GO" id="GO:0000245">
    <property type="term" value="P:spliceosomal complex assembly"/>
    <property type="evidence" value="ECO:0007669"/>
    <property type="project" value="InterPro"/>
</dbReference>
<dbReference type="Pfam" id="PF06372">
    <property type="entry name" value="Gemin6"/>
    <property type="match status" value="1"/>
</dbReference>
<feature type="domain" description="AD" evidence="1">
    <location>
        <begin position="63"/>
        <end position="160"/>
    </location>
</feature>
<protein>
    <recommendedName>
        <fullName evidence="1">AD domain-containing protein</fullName>
    </recommendedName>
</protein>
<evidence type="ECO:0000259" key="1">
    <source>
        <dbReference type="PROSITE" id="PS52001"/>
    </source>
</evidence>
<name>V5HLZ1_IXORI</name>
<dbReference type="PANTHER" id="PTHR14710:SF2">
    <property type="entry name" value="GEM-ASSOCIATED PROTEIN 6"/>
    <property type="match status" value="1"/>
</dbReference>
<proteinExistence type="evidence at transcript level"/>
<reference evidence="2" key="1">
    <citation type="journal article" date="2015" name="Sci. Rep.">
        <title>Tissue- and time-dependent transcription in Ixodes ricinus salivary glands and midguts when blood feeding on the vertebrate host.</title>
        <authorList>
            <person name="Kotsyfakis M."/>
            <person name="Schwarz A."/>
            <person name="Erhart J."/>
            <person name="Ribeiro J.M."/>
        </authorList>
    </citation>
    <scope>NUCLEOTIDE SEQUENCE</scope>
    <source>
        <tissue evidence="2">Salivary gland and midgut</tissue>
    </source>
</reference>
<dbReference type="EMBL" id="GANP01009885">
    <property type="protein sequence ID" value="JAB74583.1"/>
    <property type="molecule type" value="mRNA"/>
</dbReference>
<dbReference type="Gene3D" id="2.30.30.100">
    <property type="match status" value="1"/>
</dbReference>
<organism evidence="2">
    <name type="scientific">Ixodes ricinus</name>
    <name type="common">Common tick</name>
    <name type="synonym">Acarus ricinus</name>
    <dbReference type="NCBI Taxonomy" id="34613"/>
    <lineage>
        <taxon>Eukaryota</taxon>
        <taxon>Metazoa</taxon>
        <taxon>Ecdysozoa</taxon>
        <taxon>Arthropoda</taxon>
        <taxon>Chelicerata</taxon>
        <taxon>Arachnida</taxon>
        <taxon>Acari</taxon>
        <taxon>Parasitiformes</taxon>
        <taxon>Ixodida</taxon>
        <taxon>Ixodoidea</taxon>
        <taxon>Ixodidae</taxon>
        <taxon>Ixodinae</taxon>
        <taxon>Ixodes</taxon>
    </lineage>
</organism>
<accession>V5HLZ1</accession>
<dbReference type="CDD" id="cd11676">
    <property type="entry name" value="Gemin6"/>
    <property type="match status" value="1"/>
</dbReference>
<dbReference type="InterPro" id="IPR009422">
    <property type="entry name" value="Gemin6"/>
</dbReference>
<dbReference type="InterPro" id="IPR046856">
    <property type="entry name" value="Gemin6_C"/>
</dbReference>
<evidence type="ECO:0000313" key="2">
    <source>
        <dbReference type="EMBL" id="JAB74583.1"/>
    </source>
</evidence>
<dbReference type="GO" id="GO:0032797">
    <property type="term" value="C:SMN complex"/>
    <property type="evidence" value="ECO:0007669"/>
    <property type="project" value="TreeGrafter"/>
</dbReference>
<dbReference type="InterPro" id="IPR046857">
    <property type="entry name" value="Gemin6_Sm-like_dom"/>
</dbReference>
<dbReference type="InterPro" id="IPR047574">
    <property type="entry name" value="AD"/>
</dbReference>
<feature type="non-terminal residue" evidence="2">
    <location>
        <position position="1"/>
    </location>
</feature>